<accession>A0A381TAS8</accession>
<dbReference type="FunFam" id="2.40.50.100:FF:000003">
    <property type="entry name" value="Acetyl-CoA carboxylase biotin carboxyl carrier protein"/>
    <property type="match status" value="1"/>
</dbReference>
<dbReference type="PANTHER" id="PTHR18866">
    <property type="entry name" value="CARBOXYLASE:PYRUVATE/ACETYL-COA/PROPIONYL-COA CARBOXYLASE"/>
    <property type="match status" value="1"/>
</dbReference>
<feature type="domain" description="ATP-grasp" evidence="7">
    <location>
        <begin position="91"/>
        <end position="281"/>
    </location>
</feature>
<protein>
    <recommendedName>
        <fullName evidence="10">Lipoyl-binding domain-containing protein</fullName>
    </recommendedName>
</protein>
<evidence type="ECO:0000313" key="9">
    <source>
        <dbReference type="EMBL" id="SVA13272.1"/>
    </source>
</evidence>
<feature type="domain" description="Lipoyl-binding" evidence="6">
    <location>
        <begin position="538"/>
        <end position="614"/>
    </location>
</feature>
<evidence type="ECO:0000256" key="1">
    <source>
        <dbReference type="ARBA" id="ARBA00001953"/>
    </source>
</evidence>
<dbReference type="Gene3D" id="2.40.50.100">
    <property type="match status" value="1"/>
</dbReference>
<evidence type="ECO:0000256" key="5">
    <source>
        <dbReference type="ARBA" id="ARBA00023267"/>
    </source>
</evidence>
<evidence type="ECO:0000259" key="8">
    <source>
        <dbReference type="PROSITE" id="PS50979"/>
    </source>
</evidence>
<evidence type="ECO:0008006" key="10">
    <source>
        <dbReference type="Google" id="ProtNLM"/>
    </source>
</evidence>
<dbReference type="InterPro" id="IPR011053">
    <property type="entry name" value="Single_hybrid_motif"/>
</dbReference>
<dbReference type="InterPro" id="IPR048429">
    <property type="entry name" value="MCC_alpha_BT"/>
</dbReference>
<dbReference type="EMBL" id="UINC01004296">
    <property type="protein sequence ID" value="SVA13272.1"/>
    <property type="molecule type" value="Genomic_DNA"/>
</dbReference>
<dbReference type="Gene3D" id="3.30.700.40">
    <property type="match status" value="1"/>
</dbReference>
<dbReference type="SUPFAM" id="SSF51230">
    <property type="entry name" value="Single hybrid motif"/>
    <property type="match status" value="1"/>
</dbReference>
<dbReference type="InterPro" id="IPR001882">
    <property type="entry name" value="Biotin_BS"/>
</dbReference>
<dbReference type="PROSITE" id="PS50979">
    <property type="entry name" value="BC"/>
    <property type="match status" value="1"/>
</dbReference>
<dbReference type="CDD" id="cd06850">
    <property type="entry name" value="biotinyl_domain"/>
    <property type="match status" value="1"/>
</dbReference>
<dbReference type="InterPro" id="IPR005481">
    <property type="entry name" value="BC-like_N"/>
</dbReference>
<dbReference type="PROSITE" id="PS50968">
    <property type="entry name" value="BIOTINYL_LIPOYL"/>
    <property type="match status" value="1"/>
</dbReference>
<organism evidence="9">
    <name type="scientific">marine metagenome</name>
    <dbReference type="NCBI Taxonomy" id="408172"/>
    <lineage>
        <taxon>unclassified sequences</taxon>
        <taxon>metagenomes</taxon>
        <taxon>ecological metagenomes</taxon>
    </lineage>
</organism>
<comment type="cofactor">
    <cofactor evidence="1">
        <name>biotin</name>
        <dbReference type="ChEBI" id="CHEBI:57586"/>
    </cofactor>
</comment>
<dbReference type="Pfam" id="PF02786">
    <property type="entry name" value="CPSase_L_D2"/>
    <property type="match status" value="1"/>
</dbReference>
<dbReference type="InterPro" id="IPR050856">
    <property type="entry name" value="Biotin_carboxylase_complex"/>
</dbReference>
<dbReference type="PANTHER" id="PTHR18866:SF33">
    <property type="entry name" value="METHYLCROTONOYL-COA CARBOXYLASE SUBUNIT ALPHA, MITOCHONDRIAL-RELATED"/>
    <property type="match status" value="1"/>
</dbReference>
<dbReference type="SUPFAM" id="SSF51246">
    <property type="entry name" value="Rudiment single hybrid motif"/>
    <property type="match status" value="1"/>
</dbReference>
<dbReference type="InterPro" id="IPR005482">
    <property type="entry name" value="Biotin_COase_C"/>
</dbReference>
<dbReference type="InterPro" id="IPR011761">
    <property type="entry name" value="ATP-grasp"/>
</dbReference>
<dbReference type="InterPro" id="IPR011054">
    <property type="entry name" value="Rudment_hybrid_motif"/>
</dbReference>
<dbReference type="GO" id="GO:0016874">
    <property type="term" value="F:ligase activity"/>
    <property type="evidence" value="ECO:0007669"/>
    <property type="project" value="UniProtKB-KW"/>
</dbReference>
<evidence type="ECO:0000256" key="2">
    <source>
        <dbReference type="ARBA" id="ARBA00022598"/>
    </source>
</evidence>
<dbReference type="InterPro" id="IPR016185">
    <property type="entry name" value="PreATP-grasp_dom_sf"/>
</dbReference>
<evidence type="ECO:0000256" key="3">
    <source>
        <dbReference type="ARBA" id="ARBA00022741"/>
    </source>
</evidence>
<dbReference type="InterPro" id="IPR005479">
    <property type="entry name" value="CPAse_ATP-bd"/>
</dbReference>
<feature type="domain" description="Biotin carboxylation" evidence="8">
    <location>
        <begin position="1"/>
        <end position="410"/>
    </location>
</feature>
<dbReference type="GO" id="GO:0005524">
    <property type="term" value="F:ATP binding"/>
    <property type="evidence" value="ECO:0007669"/>
    <property type="project" value="UniProtKB-KW"/>
</dbReference>
<dbReference type="Gene3D" id="3.30.470.20">
    <property type="entry name" value="ATP-grasp fold, B domain"/>
    <property type="match status" value="1"/>
</dbReference>
<dbReference type="PROSITE" id="PS50975">
    <property type="entry name" value="ATP_GRASP"/>
    <property type="match status" value="1"/>
</dbReference>
<dbReference type="SMART" id="SM00878">
    <property type="entry name" value="Biotin_carb_C"/>
    <property type="match status" value="1"/>
</dbReference>
<dbReference type="AlphaFoldDB" id="A0A381TAS8"/>
<dbReference type="InterPro" id="IPR000089">
    <property type="entry name" value="Biotin_lipoyl"/>
</dbReference>
<dbReference type="SUPFAM" id="SSF52440">
    <property type="entry name" value="PreATP-grasp domain"/>
    <property type="match status" value="1"/>
</dbReference>
<dbReference type="Pfam" id="PF02785">
    <property type="entry name" value="Biotin_carb_C"/>
    <property type="match status" value="1"/>
</dbReference>
<dbReference type="InterPro" id="IPR011764">
    <property type="entry name" value="Biotin_carboxylation_dom"/>
</dbReference>
<keyword evidence="4" id="KW-0067">ATP-binding</keyword>
<keyword evidence="2" id="KW-0436">Ligase</keyword>
<name>A0A381TAS8_9ZZZZ</name>
<dbReference type="PROSITE" id="PS00188">
    <property type="entry name" value="BIOTIN"/>
    <property type="match status" value="1"/>
</dbReference>
<gene>
    <name evidence="9" type="ORF">METZ01_LOCUS66126</name>
</gene>
<evidence type="ECO:0000259" key="6">
    <source>
        <dbReference type="PROSITE" id="PS50968"/>
    </source>
</evidence>
<keyword evidence="5" id="KW-0092">Biotin</keyword>
<dbReference type="Pfam" id="PF00364">
    <property type="entry name" value="Biotin_lipoyl"/>
    <property type="match status" value="1"/>
</dbReference>
<sequence>MGIRTLAVFSDSDAGSPFVAEADEAVRIGDYLDVGAVVDAARRVGADAVHPGYGFLSENAAFAEAVETAGLAWVGPSPEVIASMGDKSAAKRAAQEAGVPTLASSDDPTDGEAVGYPLLVKATAGGGGKGMHLVESPGELDEAVATARREADRAFGDDRVFLERYLARARHVEVQILGDAHHNLVHLGERECSIQRRHQKIIEESPSPAVDDALRSAMSEAALGLARGIGYHSAGTVEFLLDDSTGEFFFLEVNTRLQVEHPVTEETTGIDLVREQIRIAAGEPLGYDQDDVITTGHAIEARLYAEDPSSGFLPATGTLAAFAPAGEPAVRFDSGVEAGTTIGADFDPMLAKVIAHGPTRVETAARLARALERLHLGGVATNRDFLVATLRHEAFLAGDTTTDFIERHAPPLALELDGDELAWVATAAAMWLQGRNRHRALVLDRIPSGWRNARLPDERVTLALGDQEVTVAYRARRDGTFLVDDAREVRVHQWTDDGIDLEVDGRRTASAVTEAGNRLHVQIPRGTVEVDVVPRFEPPELQVPEGGLVAPMPGRVIEVRVAVGEQVTAGQTLVVLEAMKMEHHLKAPHDGTVTEVLVAVDGQVANGVALLVVEGDDDQGSGDQGGR</sequence>
<dbReference type="SUPFAM" id="SSF56059">
    <property type="entry name" value="Glutathione synthetase ATP-binding domain-like"/>
    <property type="match status" value="1"/>
</dbReference>
<dbReference type="PROSITE" id="PS00867">
    <property type="entry name" value="CPSASE_2"/>
    <property type="match status" value="1"/>
</dbReference>
<dbReference type="Pfam" id="PF00289">
    <property type="entry name" value="Biotin_carb_N"/>
    <property type="match status" value="1"/>
</dbReference>
<reference evidence="9" key="1">
    <citation type="submission" date="2018-05" db="EMBL/GenBank/DDBJ databases">
        <authorList>
            <person name="Lanie J.A."/>
            <person name="Ng W.-L."/>
            <person name="Kazmierczak K.M."/>
            <person name="Andrzejewski T.M."/>
            <person name="Davidsen T.M."/>
            <person name="Wayne K.J."/>
            <person name="Tettelin H."/>
            <person name="Glass J.I."/>
            <person name="Rusch D."/>
            <person name="Podicherti R."/>
            <person name="Tsui H.-C.T."/>
            <person name="Winkler M.E."/>
        </authorList>
    </citation>
    <scope>NUCLEOTIDE SEQUENCE</scope>
</reference>
<keyword evidence="3" id="KW-0547">Nucleotide-binding</keyword>
<evidence type="ECO:0000259" key="7">
    <source>
        <dbReference type="PROSITE" id="PS50975"/>
    </source>
</evidence>
<dbReference type="Pfam" id="PF21139">
    <property type="entry name" value="BT_MCC_alpha"/>
    <property type="match status" value="1"/>
</dbReference>
<evidence type="ECO:0000256" key="4">
    <source>
        <dbReference type="ARBA" id="ARBA00022840"/>
    </source>
</evidence>
<dbReference type="GO" id="GO:0046872">
    <property type="term" value="F:metal ion binding"/>
    <property type="evidence" value="ECO:0007669"/>
    <property type="project" value="InterPro"/>
</dbReference>
<dbReference type="PROSITE" id="PS00866">
    <property type="entry name" value="CPSASE_1"/>
    <property type="match status" value="1"/>
</dbReference>
<proteinExistence type="predicted"/>